<dbReference type="Proteomes" id="UP000315783">
    <property type="component" value="Unassembled WGS sequence"/>
</dbReference>
<sequence length="605" mass="66303">MNTTRPDEPDEPDGPPYPSFEELKESKAVTATDAMRRVYWPLQGEFPLNMSVMRKPRQPSSLEPLFRPGSSDNDSGTWHEIASQPITRPKVSSIKVGVPELRHWEPNWRNYHSEHASPESGAEYITQSDLDDDLRDWEADADAKFLIKCCGEDRPLRKHRRTITVLPSEGNDFVTVKDYVCTAHPWLMSLRGDILQSKLVDPNELASNLEELMVSSRTRPCHAIMGKDLWMRLHQPAPYIDLFLHWDHWCGIQVIWDWGWVWKSITMKNVRIGFKLVGDGGVGNSADKAILVKPINPTPGKGSTGISLENVALSGVGAAVADTSGATILAASSYINQWVVGPVYEGPTASRSFSHGGKIGQYERQSNLLDTRGNYFERPRPQYEDQPASAFVHTKDLGCAGDGATDDTAAFQAALSSSVGKVLFVDAGTYILTSTIVIPSGAKIVGETWSQLAALGPYFADAKNPKVLIQVGNEGQTGTVEMQDLIFTTRGPTAGAVLVQWNFKAESPGAAALWDCHIRIGGATGTKLTPAECSPVTSGVNQGCSAASLMMHLTKKASGYFENMWLWGADNMIDDPDVKDPTNDMTQTSIYIARGFLIESTSPSW</sequence>
<accession>A0A545W8N2</accession>
<dbReference type="GO" id="GO:0004650">
    <property type="term" value="F:polygalacturonase activity"/>
    <property type="evidence" value="ECO:0007669"/>
    <property type="project" value="InterPro"/>
</dbReference>
<proteinExistence type="predicted"/>
<organism evidence="3 4">
    <name type="scientific">Cordyceps javanica</name>
    <dbReference type="NCBI Taxonomy" id="43265"/>
    <lineage>
        <taxon>Eukaryota</taxon>
        <taxon>Fungi</taxon>
        <taxon>Dikarya</taxon>
        <taxon>Ascomycota</taxon>
        <taxon>Pezizomycotina</taxon>
        <taxon>Sordariomycetes</taxon>
        <taxon>Hypocreomycetidae</taxon>
        <taxon>Hypocreales</taxon>
        <taxon>Cordycipitaceae</taxon>
        <taxon>Cordyceps</taxon>
    </lineage>
</organism>
<name>A0A545W8N2_9HYPO</name>
<dbReference type="Gene3D" id="2.160.20.10">
    <property type="entry name" value="Single-stranded right-handed beta-helix, Pectin lyase-like"/>
    <property type="match status" value="2"/>
</dbReference>
<dbReference type="InterPro" id="IPR012334">
    <property type="entry name" value="Pectin_lyas_fold"/>
</dbReference>
<comment type="caution">
    <text evidence="3">The sequence shown here is derived from an EMBL/GenBank/DDBJ whole genome shotgun (WGS) entry which is preliminary data.</text>
</comment>
<dbReference type="STRING" id="43265.A0A545W8N2"/>
<dbReference type="PANTHER" id="PTHR33928">
    <property type="entry name" value="POLYGALACTURONASE QRT3"/>
    <property type="match status" value="1"/>
</dbReference>
<dbReference type="PANTHER" id="PTHR33928:SF2">
    <property type="entry name" value="PECTATE LYASE SUPERFAMILY PROTEIN DOMAIN-CONTAINING PROTEIN-RELATED"/>
    <property type="match status" value="1"/>
</dbReference>
<dbReference type="GO" id="GO:0016829">
    <property type="term" value="F:lyase activity"/>
    <property type="evidence" value="ECO:0007669"/>
    <property type="project" value="UniProtKB-KW"/>
</dbReference>
<evidence type="ECO:0000313" key="4">
    <source>
        <dbReference type="Proteomes" id="UP000315783"/>
    </source>
</evidence>
<evidence type="ECO:0000256" key="1">
    <source>
        <dbReference type="SAM" id="MobiDB-lite"/>
    </source>
</evidence>
<dbReference type="OrthoDB" id="4868838at2759"/>
<keyword evidence="3" id="KW-0456">Lyase</keyword>
<dbReference type="Pfam" id="PF12708">
    <property type="entry name" value="Pect-lyase_RHGA_epim"/>
    <property type="match status" value="1"/>
</dbReference>
<reference evidence="3 4" key="1">
    <citation type="journal article" date="2019" name="Appl. Microbiol. Biotechnol.">
        <title>Genome sequence of Isaria javanica and comparative genome analysis insights into family S53 peptidase evolution in fungal entomopathogens.</title>
        <authorList>
            <person name="Lin R."/>
            <person name="Zhang X."/>
            <person name="Xin B."/>
            <person name="Zou M."/>
            <person name="Gao Y."/>
            <person name="Qin F."/>
            <person name="Hu Q."/>
            <person name="Xie B."/>
            <person name="Cheng X."/>
        </authorList>
    </citation>
    <scope>NUCLEOTIDE SEQUENCE [LARGE SCALE GENOMIC DNA]</scope>
    <source>
        <strain evidence="3 4">IJ1G</strain>
    </source>
</reference>
<feature type="region of interest" description="Disordered" evidence="1">
    <location>
        <begin position="58"/>
        <end position="79"/>
    </location>
</feature>
<feature type="region of interest" description="Disordered" evidence="1">
    <location>
        <begin position="1"/>
        <end position="28"/>
    </location>
</feature>
<keyword evidence="4" id="KW-1185">Reference proteome</keyword>
<dbReference type="InterPro" id="IPR039279">
    <property type="entry name" value="QRT3-like"/>
</dbReference>
<evidence type="ECO:0000259" key="2">
    <source>
        <dbReference type="Pfam" id="PF12708"/>
    </source>
</evidence>
<dbReference type="AlphaFoldDB" id="A0A545W8N2"/>
<feature type="domain" description="Rhamnogalacturonase A/B/Epimerase-like pectate lyase" evidence="2">
    <location>
        <begin position="391"/>
        <end position="448"/>
    </location>
</feature>
<dbReference type="InterPro" id="IPR024535">
    <property type="entry name" value="RHGA/B-epi-like_pectate_lyase"/>
</dbReference>
<evidence type="ECO:0000313" key="3">
    <source>
        <dbReference type="EMBL" id="TQV99032.1"/>
    </source>
</evidence>
<dbReference type="EMBL" id="SPUK01000003">
    <property type="protein sequence ID" value="TQV99032.1"/>
    <property type="molecule type" value="Genomic_DNA"/>
</dbReference>
<dbReference type="InterPro" id="IPR011050">
    <property type="entry name" value="Pectin_lyase_fold/virulence"/>
</dbReference>
<dbReference type="SUPFAM" id="SSF51126">
    <property type="entry name" value="Pectin lyase-like"/>
    <property type="match status" value="1"/>
</dbReference>
<gene>
    <name evidence="3" type="ORF">IF1G_03112</name>
</gene>
<protein>
    <submittedName>
        <fullName evidence="3">Pectin lyase fold/virulence factor</fullName>
    </submittedName>
</protein>